<evidence type="ECO:0000256" key="4">
    <source>
        <dbReference type="ARBA" id="ARBA00023163"/>
    </source>
</evidence>
<gene>
    <name evidence="7" type="ORF">SAMN05661044_03132</name>
</gene>
<dbReference type="InterPro" id="IPR014284">
    <property type="entry name" value="RNA_pol_sigma-70_dom"/>
</dbReference>
<dbReference type="EMBL" id="FOAF01000003">
    <property type="protein sequence ID" value="SEL69133.1"/>
    <property type="molecule type" value="Genomic_DNA"/>
</dbReference>
<accession>A0A1H7S9G6</accession>
<organism evidence="7 8">
    <name type="scientific">Olivibacter domesticus</name>
    <name type="common">Pseudosphingobacterium domesticum</name>
    <dbReference type="NCBI Taxonomy" id="407022"/>
    <lineage>
        <taxon>Bacteria</taxon>
        <taxon>Pseudomonadati</taxon>
        <taxon>Bacteroidota</taxon>
        <taxon>Sphingobacteriia</taxon>
        <taxon>Sphingobacteriales</taxon>
        <taxon>Sphingobacteriaceae</taxon>
        <taxon>Olivibacter</taxon>
    </lineage>
</organism>
<feature type="domain" description="RNA polymerase sigma-70 region 2" evidence="5">
    <location>
        <begin position="27"/>
        <end position="94"/>
    </location>
</feature>
<dbReference type="PANTHER" id="PTHR43133:SF46">
    <property type="entry name" value="RNA POLYMERASE SIGMA-70 FACTOR ECF SUBFAMILY"/>
    <property type="match status" value="1"/>
</dbReference>
<dbReference type="InterPro" id="IPR013325">
    <property type="entry name" value="RNA_pol_sigma_r2"/>
</dbReference>
<dbReference type="Gene3D" id="1.10.1740.10">
    <property type="match status" value="1"/>
</dbReference>
<dbReference type="RefSeq" id="WP_093326280.1">
    <property type="nucleotide sequence ID" value="NZ_FOAF01000003.1"/>
</dbReference>
<reference evidence="8" key="1">
    <citation type="submission" date="2016-10" db="EMBL/GenBank/DDBJ databases">
        <authorList>
            <person name="Varghese N."/>
            <person name="Submissions S."/>
        </authorList>
    </citation>
    <scope>NUCLEOTIDE SEQUENCE [LARGE SCALE GENOMIC DNA]</scope>
    <source>
        <strain evidence="8">DSM 18733</strain>
    </source>
</reference>
<evidence type="ECO:0000259" key="6">
    <source>
        <dbReference type="Pfam" id="PF08281"/>
    </source>
</evidence>
<dbReference type="Gene3D" id="1.10.10.10">
    <property type="entry name" value="Winged helix-like DNA-binding domain superfamily/Winged helix DNA-binding domain"/>
    <property type="match status" value="1"/>
</dbReference>
<proteinExistence type="inferred from homology"/>
<dbReference type="InterPro" id="IPR036388">
    <property type="entry name" value="WH-like_DNA-bd_sf"/>
</dbReference>
<dbReference type="STRING" id="407022.SAMN05661044_03132"/>
<feature type="domain" description="RNA polymerase sigma factor 70 region 4 type 2" evidence="6">
    <location>
        <begin position="126"/>
        <end position="175"/>
    </location>
</feature>
<dbReference type="GO" id="GO:0016987">
    <property type="term" value="F:sigma factor activity"/>
    <property type="evidence" value="ECO:0007669"/>
    <property type="project" value="UniProtKB-KW"/>
</dbReference>
<dbReference type="Pfam" id="PF04542">
    <property type="entry name" value="Sigma70_r2"/>
    <property type="match status" value="1"/>
</dbReference>
<dbReference type="SUPFAM" id="SSF88946">
    <property type="entry name" value="Sigma2 domain of RNA polymerase sigma factors"/>
    <property type="match status" value="1"/>
</dbReference>
<dbReference type="Pfam" id="PF08281">
    <property type="entry name" value="Sigma70_r4_2"/>
    <property type="match status" value="1"/>
</dbReference>
<dbReference type="NCBIfam" id="TIGR02937">
    <property type="entry name" value="sigma70-ECF"/>
    <property type="match status" value="1"/>
</dbReference>
<dbReference type="PANTHER" id="PTHR43133">
    <property type="entry name" value="RNA POLYMERASE ECF-TYPE SIGMA FACTO"/>
    <property type="match status" value="1"/>
</dbReference>
<evidence type="ECO:0000256" key="3">
    <source>
        <dbReference type="ARBA" id="ARBA00023082"/>
    </source>
</evidence>
<evidence type="ECO:0000256" key="2">
    <source>
        <dbReference type="ARBA" id="ARBA00023015"/>
    </source>
</evidence>
<dbReference type="InterPro" id="IPR013324">
    <property type="entry name" value="RNA_pol_sigma_r3/r4-like"/>
</dbReference>
<comment type="similarity">
    <text evidence="1">Belongs to the sigma-70 factor family. ECF subfamily.</text>
</comment>
<name>A0A1H7S9G6_OLID1</name>
<evidence type="ECO:0000313" key="8">
    <source>
        <dbReference type="Proteomes" id="UP000199421"/>
    </source>
</evidence>
<protein>
    <submittedName>
        <fullName evidence="7">RNA polymerase sigma-70 factor, ECF subfamily</fullName>
    </submittedName>
</protein>
<keyword evidence="4" id="KW-0804">Transcription</keyword>
<dbReference type="GO" id="GO:0006352">
    <property type="term" value="P:DNA-templated transcription initiation"/>
    <property type="evidence" value="ECO:0007669"/>
    <property type="project" value="InterPro"/>
</dbReference>
<evidence type="ECO:0000259" key="5">
    <source>
        <dbReference type="Pfam" id="PF04542"/>
    </source>
</evidence>
<keyword evidence="2" id="KW-0805">Transcription regulation</keyword>
<keyword evidence="8" id="KW-1185">Reference proteome</keyword>
<dbReference type="Proteomes" id="UP000199421">
    <property type="component" value="Unassembled WGS sequence"/>
</dbReference>
<dbReference type="InterPro" id="IPR007627">
    <property type="entry name" value="RNA_pol_sigma70_r2"/>
</dbReference>
<dbReference type="OrthoDB" id="679904at2"/>
<keyword evidence="3" id="KW-0731">Sigma factor</keyword>
<dbReference type="InterPro" id="IPR013249">
    <property type="entry name" value="RNA_pol_sigma70_r4_t2"/>
</dbReference>
<sequence length="199" mass="23345">MQPAPNIYESALLDKMRNDDAVAFEQLFEDYWDGLYKSAYYRLRSRELAEDMVQDVFADLWTQRAALQVHRGLTSYLQAMLKYKIIYWASQQAREEALQVHLFERMEEMEDTILGALEVVALEQTIAEVVSTFPENMRKVFLLRMQDYTVAEIAVALQLADQTIRNNHTEALRRLKNKLIETYPHLPIYSLLTILFTKT</sequence>
<evidence type="ECO:0000313" key="7">
    <source>
        <dbReference type="EMBL" id="SEL69133.1"/>
    </source>
</evidence>
<dbReference type="AlphaFoldDB" id="A0A1H7S9G6"/>
<dbReference type="GO" id="GO:0003677">
    <property type="term" value="F:DNA binding"/>
    <property type="evidence" value="ECO:0007669"/>
    <property type="project" value="InterPro"/>
</dbReference>
<dbReference type="SUPFAM" id="SSF88659">
    <property type="entry name" value="Sigma3 and sigma4 domains of RNA polymerase sigma factors"/>
    <property type="match status" value="1"/>
</dbReference>
<dbReference type="InterPro" id="IPR039425">
    <property type="entry name" value="RNA_pol_sigma-70-like"/>
</dbReference>
<evidence type="ECO:0000256" key="1">
    <source>
        <dbReference type="ARBA" id="ARBA00010641"/>
    </source>
</evidence>